<reference evidence="1" key="1">
    <citation type="journal article" date="2014" name="Int. J. Syst. Evol. Microbiol.">
        <title>Complete genome sequence of Corynebacterium casei LMG S-19264T (=DSM 44701T), isolated from a smear-ripened cheese.</title>
        <authorList>
            <consortium name="US DOE Joint Genome Institute (JGI-PGF)"/>
            <person name="Walter F."/>
            <person name="Albersmeier A."/>
            <person name="Kalinowski J."/>
            <person name="Ruckert C."/>
        </authorList>
    </citation>
    <scope>NUCLEOTIDE SEQUENCE</scope>
    <source>
        <strain evidence="1">JCM 4125</strain>
    </source>
</reference>
<dbReference type="Proteomes" id="UP000646776">
    <property type="component" value="Unassembled WGS sequence"/>
</dbReference>
<dbReference type="AlphaFoldDB" id="A0A918HQU8"/>
<reference evidence="1" key="2">
    <citation type="submission" date="2020-09" db="EMBL/GenBank/DDBJ databases">
        <authorList>
            <person name="Sun Q."/>
            <person name="Ohkuma M."/>
        </authorList>
    </citation>
    <scope>NUCLEOTIDE SEQUENCE</scope>
    <source>
        <strain evidence="1">JCM 4125</strain>
    </source>
</reference>
<gene>
    <name evidence="1" type="ORF">GCM10010226_79630</name>
</gene>
<keyword evidence="2" id="KW-1185">Reference proteome</keyword>
<sequence>MRQGTVWRNTSRFRGRTSDLLYRLASREPDRLLFIGDNKTVTATDDLTFQARSATTTLLTVVDVHAPGAVTASDVAALHAPPKPHPAPAA</sequence>
<evidence type="ECO:0000313" key="1">
    <source>
        <dbReference type="EMBL" id="GGT89503.1"/>
    </source>
</evidence>
<dbReference type="EMBL" id="BMSA01000036">
    <property type="protein sequence ID" value="GGT89503.1"/>
    <property type="molecule type" value="Genomic_DNA"/>
</dbReference>
<comment type="caution">
    <text evidence="1">The sequence shown here is derived from an EMBL/GenBank/DDBJ whole genome shotgun (WGS) entry which is preliminary data.</text>
</comment>
<protein>
    <submittedName>
        <fullName evidence="1">Uncharacterized protein</fullName>
    </submittedName>
</protein>
<evidence type="ECO:0000313" key="2">
    <source>
        <dbReference type="Proteomes" id="UP000646776"/>
    </source>
</evidence>
<name>A0A918HQU8_9ACTN</name>
<accession>A0A918HQU8</accession>
<proteinExistence type="predicted"/>
<organism evidence="1 2">
    <name type="scientific">Streptomyces phaeofaciens</name>
    <dbReference type="NCBI Taxonomy" id="68254"/>
    <lineage>
        <taxon>Bacteria</taxon>
        <taxon>Bacillati</taxon>
        <taxon>Actinomycetota</taxon>
        <taxon>Actinomycetes</taxon>
        <taxon>Kitasatosporales</taxon>
        <taxon>Streptomycetaceae</taxon>
        <taxon>Streptomyces</taxon>
    </lineage>
</organism>